<reference evidence="6" key="1">
    <citation type="submission" date="2023-04" db="EMBL/GenBank/DDBJ databases">
        <title>Completed genome of Mycoplasma lagogenitalium type strain 12MS.</title>
        <authorList>
            <person name="Spergser J."/>
        </authorList>
    </citation>
    <scope>NUCLEOTIDE SEQUENCE</scope>
    <source>
        <strain evidence="6">12MS</strain>
    </source>
</reference>
<feature type="transmembrane region" description="Helical" evidence="5">
    <location>
        <begin position="353"/>
        <end position="377"/>
    </location>
</feature>
<feature type="transmembrane region" description="Helical" evidence="5">
    <location>
        <begin position="217"/>
        <end position="234"/>
    </location>
</feature>
<feature type="transmembrane region" description="Helical" evidence="5">
    <location>
        <begin position="98"/>
        <end position="117"/>
    </location>
</feature>
<accession>A0ABY8LVA8</accession>
<feature type="transmembrane region" description="Helical" evidence="5">
    <location>
        <begin position="485"/>
        <end position="507"/>
    </location>
</feature>
<dbReference type="Proteomes" id="UP001179842">
    <property type="component" value="Chromosome"/>
</dbReference>
<feature type="transmembrane region" description="Helical" evidence="5">
    <location>
        <begin position="170"/>
        <end position="189"/>
    </location>
</feature>
<feature type="transmembrane region" description="Helical" evidence="5">
    <location>
        <begin position="42"/>
        <end position="65"/>
    </location>
</feature>
<protein>
    <submittedName>
        <fullName evidence="6">Amino acid permease</fullName>
    </submittedName>
</protein>
<feature type="transmembrane region" description="Helical" evidence="5">
    <location>
        <begin position="137"/>
        <end position="158"/>
    </location>
</feature>
<name>A0ABY8LVA8_9BACT</name>
<keyword evidence="3 5" id="KW-1133">Transmembrane helix</keyword>
<feature type="transmembrane region" description="Helical" evidence="5">
    <location>
        <begin position="397"/>
        <end position="415"/>
    </location>
</feature>
<feature type="transmembrane region" description="Helical" evidence="5">
    <location>
        <begin position="436"/>
        <end position="465"/>
    </location>
</feature>
<gene>
    <name evidence="6" type="ORF">QEG99_02680</name>
</gene>
<evidence type="ECO:0000313" key="7">
    <source>
        <dbReference type="Proteomes" id="UP001179842"/>
    </source>
</evidence>
<dbReference type="Gene3D" id="1.20.1740.10">
    <property type="entry name" value="Amino acid/polyamine transporter I"/>
    <property type="match status" value="1"/>
</dbReference>
<keyword evidence="4 5" id="KW-0472">Membrane</keyword>
<evidence type="ECO:0000256" key="5">
    <source>
        <dbReference type="SAM" id="Phobius"/>
    </source>
</evidence>
<feature type="transmembrane region" description="Helical" evidence="5">
    <location>
        <begin position="297"/>
        <end position="320"/>
    </location>
</feature>
<evidence type="ECO:0000256" key="2">
    <source>
        <dbReference type="ARBA" id="ARBA00022692"/>
    </source>
</evidence>
<dbReference type="PIRSF" id="PIRSF006060">
    <property type="entry name" value="AA_transporter"/>
    <property type="match status" value="1"/>
</dbReference>
<keyword evidence="2 5" id="KW-0812">Transmembrane</keyword>
<feature type="transmembrane region" description="Helical" evidence="5">
    <location>
        <begin position="12"/>
        <end position="30"/>
    </location>
</feature>
<dbReference type="InterPro" id="IPR002293">
    <property type="entry name" value="AA/rel_permease1"/>
</dbReference>
<dbReference type="Pfam" id="PF13520">
    <property type="entry name" value="AA_permease_2"/>
    <property type="match status" value="1"/>
</dbReference>
<evidence type="ECO:0000313" key="6">
    <source>
        <dbReference type="EMBL" id="WGI36361.1"/>
    </source>
</evidence>
<evidence type="ECO:0000256" key="1">
    <source>
        <dbReference type="ARBA" id="ARBA00004141"/>
    </source>
</evidence>
<dbReference type="EMBL" id="CP122979">
    <property type="protein sequence ID" value="WGI36361.1"/>
    <property type="molecule type" value="Genomic_DNA"/>
</dbReference>
<organism evidence="6 7">
    <name type="scientific">Mesomycoplasma lagogenitalium</name>
    <dbReference type="NCBI Taxonomy" id="171286"/>
    <lineage>
        <taxon>Bacteria</taxon>
        <taxon>Bacillati</taxon>
        <taxon>Mycoplasmatota</taxon>
        <taxon>Mycoplasmoidales</taxon>
        <taxon>Metamycoplasmataceae</taxon>
        <taxon>Mesomycoplasma</taxon>
    </lineage>
</organism>
<comment type="subcellular location">
    <subcellularLocation>
        <location evidence="1">Membrane</location>
        <topology evidence="1">Multi-pass membrane protein</topology>
    </subcellularLocation>
</comment>
<feature type="transmembrane region" description="Helical" evidence="5">
    <location>
        <begin position="255"/>
        <end position="277"/>
    </location>
</feature>
<keyword evidence="7" id="KW-1185">Reference proteome</keyword>
<sequence length="519" mass="58892">MKKRVKNKKISYFSAIILVMGSSIGAGIFYKSQAVLEGNNQSLLLSILSWVIATISVIILSISLIDITKKSDKNSNLSIVGWNKIVNNDFIYKLSKNFFIYINIPLSFFVLPLYSFLSIQQGLEVYNIAVFGTKYDWIIWLTIVIIVTSIITILGSSFLNFGNYLNQITFIFKIISILATLIVSVAFMINEKSEIHLFAIKADEIDFSQNFYSGFKLIPFGGLAISILSIFYVYDGFYSSLGIQSELKTPNKVPSILILGLSGVLVINLIMATFMSSNGKANFTEFSYFLKKHDLKWIYSTINFAMGIGVLGIVNSFFLWKPRLIEELIINKEMIFWKKFINKANKKRPIIGAIYTLIIAIPFTLLLGVIASLFYVGKGDYINLGSGMDGLYSFVDIVGNWTTLFIFGFLILAIIGDLITKWKNKEIVSKKQKSAFILQVVATIFVFLILLINFLMPVVDLVIIIYQKQFVNTTLNYDQYQKQLISAITTIMTMILICLIIFIPSIIEYKKQIKKNIYY</sequence>
<dbReference type="RefSeq" id="WP_280101662.1">
    <property type="nucleotide sequence ID" value="NZ_CP122979.1"/>
</dbReference>
<evidence type="ECO:0000256" key="3">
    <source>
        <dbReference type="ARBA" id="ARBA00022989"/>
    </source>
</evidence>
<proteinExistence type="predicted"/>
<evidence type="ECO:0000256" key="4">
    <source>
        <dbReference type="ARBA" id="ARBA00023136"/>
    </source>
</evidence>